<dbReference type="AlphaFoldDB" id="A0A7R9ME13"/>
<evidence type="ECO:0000256" key="3">
    <source>
        <dbReference type="ARBA" id="ARBA00022617"/>
    </source>
</evidence>
<dbReference type="InterPro" id="IPR002402">
    <property type="entry name" value="Cyt_P450_E_grp-II"/>
</dbReference>
<keyword evidence="5" id="KW-0560">Oxidoreductase</keyword>
<evidence type="ECO:0000313" key="10">
    <source>
        <dbReference type="Proteomes" id="UP000728032"/>
    </source>
</evidence>
<evidence type="ECO:0000256" key="7">
    <source>
        <dbReference type="ARBA" id="ARBA00023033"/>
    </source>
</evidence>
<dbReference type="InterPro" id="IPR001128">
    <property type="entry name" value="Cyt_P450"/>
</dbReference>
<dbReference type="GO" id="GO:0008395">
    <property type="term" value="F:steroid hydroxylase activity"/>
    <property type="evidence" value="ECO:0007669"/>
    <property type="project" value="TreeGrafter"/>
</dbReference>
<dbReference type="EMBL" id="OC929067">
    <property type="protein sequence ID" value="CAD7658062.1"/>
    <property type="molecule type" value="Genomic_DNA"/>
</dbReference>
<keyword evidence="7" id="KW-0503">Monooxygenase</keyword>
<comment type="cofactor">
    <cofactor evidence="1">
        <name>heme</name>
        <dbReference type="ChEBI" id="CHEBI:30413"/>
    </cofactor>
</comment>
<dbReference type="PANTHER" id="PTHR24302:SF15">
    <property type="entry name" value="FATTY-ACID PEROXYGENASE"/>
    <property type="match status" value="1"/>
</dbReference>
<evidence type="ECO:0000313" key="9">
    <source>
        <dbReference type="EMBL" id="CAD7658062.1"/>
    </source>
</evidence>
<gene>
    <name evidence="9" type="ORF">ONB1V03_LOCUS14687</name>
</gene>
<keyword evidence="10" id="KW-1185">Reference proteome</keyword>
<evidence type="ECO:0000256" key="8">
    <source>
        <dbReference type="SAM" id="MobiDB-lite"/>
    </source>
</evidence>
<dbReference type="GO" id="GO:0005506">
    <property type="term" value="F:iron ion binding"/>
    <property type="evidence" value="ECO:0007669"/>
    <property type="project" value="InterPro"/>
</dbReference>
<dbReference type="PRINTS" id="PR00464">
    <property type="entry name" value="EP450II"/>
</dbReference>
<dbReference type="GO" id="GO:0020037">
    <property type="term" value="F:heme binding"/>
    <property type="evidence" value="ECO:0007669"/>
    <property type="project" value="InterPro"/>
</dbReference>
<proteinExistence type="inferred from homology"/>
<dbReference type="OrthoDB" id="6504953at2759"/>
<evidence type="ECO:0000256" key="2">
    <source>
        <dbReference type="ARBA" id="ARBA00010617"/>
    </source>
</evidence>
<dbReference type="SUPFAM" id="SSF48264">
    <property type="entry name" value="Cytochrome P450"/>
    <property type="match status" value="1"/>
</dbReference>
<keyword evidence="4" id="KW-0479">Metal-binding</keyword>
<sequence>METTYLTRNFNYWSKRGINGPKPLPIVGTYLYQFKTPRPHLSLQWQEKYGKIYGVYNGNAPLLVVAEPELIKQICVKDFNIFTDRNRNQRNHPILSRHLVAENGDDWKRIRSIVTPTFSSNKMKKMYPMIRRCLEDFINELEVYAKDRKEIDIKPMYGKYTMDVISTCAFATKTNTYKDPNDPFVLNAQKVFQTSVKRLLPLLLFPKFVLKLLNITHAAEESVNEFFFNITRRIMKERKNSHKKYNDFIELLMNAQKDSTNNNPKEDENDVNEAHHVNEGKEEKEVEKKILSNVDKYITEEEILAQSWVFFVAGYETTATTLTFASYELALNQD</sequence>
<organism evidence="9">
    <name type="scientific">Oppiella nova</name>
    <dbReference type="NCBI Taxonomy" id="334625"/>
    <lineage>
        <taxon>Eukaryota</taxon>
        <taxon>Metazoa</taxon>
        <taxon>Ecdysozoa</taxon>
        <taxon>Arthropoda</taxon>
        <taxon>Chelicerata</taxon>
        <taxon>Arachnida</taxon>
        <taxon>Acari</taxon>
        <taxon>Acariformes</taxon>
        <taxon>Sarcoptiformes</taxon>
        <taxon>Oribatida</taxon>
        <taxon>Brachypylina</taxon>
        <taxon>Oppioidea</taxon>
        <taxon>Oppiidae</taxon>
        <taxon>Oppiella</taxon>
    </lineage>
</organism>
<dbReference type="GO" id="GO:0016705">
    <property type="term" value="F:oxidoreductase activity, acting on paired donors, with incorporation or reduction of molecular oxygen"/>
    <property type="evidence" value="ECO:0007669"/>
    <property type="project" value="InterPro"/>
</dbReference>
<dbReference type="InterPro" id="IPR036396">
    <property type="entry name" value="Cyt_P450_sf"/>
</dbReference>
<evidence type="ECO:0000256" key="4">
    <source>
        <dbReference type="ARBA" id="ARBA00022723"/>
    </source>
</evidence>
<evidence type="ECO:0008006" key="11">
    <source>
        <dbReference type="Google" id="ProtNLM"/>
    </source>
</evidence>
<dbReference type="EMBL" id="CAJPVJ010014242">
    <property type="protein sequence ID" value="CAG2175248.1"/>
    <property type="molecule type" value="Genomic_DNA"/>
</dbReference>
<dbReference type="Pfam" id="PF00067">
    <property type="entry name" value="p450"/>
    <property type="match status" value="2"/>
</dbReference>
<evidence type="ECO:0000256" key="6">
    <source>
        <dbReference type="ARBA" id="ARBA00023004"/>
    </source>
</evidence>
<keyword evidence="3" id="KW-0349">Heme</keyword>
<protein>
    <recommendedName>
        <fullName evidence="11">Cytochrome P450</fullName>
    </recommendedName>
</protein>
<reference evidence="9" key="1">
    <citation type="submission" date="2020-11" db="EMBL/GenBank/DDBJ databases">
        <authorList>
            <person name="Tran Van P."/>
        </authorList>
    </citation>
    <scope>NUCLEOTIDE SEQUENCE</scope>
</reference>
<dbReference type="Proteomes" id="UP000728032">
    <property type="component" value="Unassembled WGS sequence"/>
</dbReference>
<dbReference type="PANTHER" id="PTHR24302">
    <property type="entry name" value="CYTOCHROME P450 FAMILY 3"/>
    <property type="match status" value="1"/>
</dbReference>
<evidence type="ECO:0000256" key="5">
    <source>
        <dbReference type="ARBA" id="ARBA00023002"/>
    </source>
</evidence>
<accession>A0A7R9ME13</accession>
<comment type="similarity">
    <text evidence="2">Belongs to the cytochrome P450 family.</text>
</comment>
<keyword evidence="6" id="KW-0408">Iron</keyword>
<name>A0A7R9ME13_9ACAR</name>
<feature type="non-terminal residue" evidence="9">
    <location>
        <position position="334"/>
    </location>
</feature>
<dbReference type="InterPro" id="IPR050705">
    <property type="entry name" value="Cytochrome_P450_3A"/>
</dbReference>
<evidence type="ECO:0000256" key="1">
    <source>
        <dbReference type="ARBA" id="ARBA00001971"/>
    </source>
</evidence>
<feature type="compositionally biased region" description="Basic and acidic residues" evidence="8">
    <location>
        <begin position="272"/>
        <end position="283"/>
    </location>
</feature>
<dbReference type="Gene3D" id="1.10.630.10">
    <property type="entry name" value="Cytochrome P450"/>
    <property type="match status" value="1"/>
</dbReference>
<feature type="region of interest" description="Disordered" evidence="8">
    <location>
        <begin position="258"/>
        <end position="283"/>
    </location>
</feature>